<reference evidence="1" key="1">
    <citation type="journal article" date="2023" name="Mol. Ecol. Resour.">
        <title>Chromosome-level genome assembly of a triploid poplar Populus alba 'Berolinensis'.</title>
        <authorList>
            <person name="Chen S."/>
            <person name="Yu Y."/>
            <person name="Wang X."/>
            <person name="Wang S."/>
            <person name="Zhang T."/>
            <person name="Zhou Y."/>
            <person name="He R."/>
            <person name="Meng N."/>
            <person name="Wang Y."/>
            <person name="Liu W."/>
            <person name="Liu Z."/>
            <person name="Liu J."/>
            <person name="Guo Q."/>
            <person name="Huang H."/>
            <person name="Sederoff R.R."/>
            <person name="Wang G."/>
            <person name="Qu G."/>
            <person name="Chen S."/>
        </authorList>
    </citation>
    <scope>NUCLEOTIDE SEQUENCE</scope>
    <source>
        <strain evidence="1">SC-2020</strain>
    </source>
</reference>
<proteinExistence type="predicted"/>
<dbReference type="Proteomes" id="UP001164929">
    <property type="component" value="Chromosome 10"/>
</dbReference>
<protein>
    <submittedName>
        <fullName evidence="1">Uncharacterized protein</fullName>
    </submittedName>
</protein>
<keyword evidence="2" id="KW-1185">Reference proteome</keyword>
<organism evidence="1 2">
    <name type="scientific">Populus alba x Populus x berolinensis</name>
    <dbReference type="NCBI Taxonomy" id="444605"/>
    <lineage>
        <taxon>Eukaryota</taxon>
        <taxon>Viridiplantae</taxon>
        <taxon>Streptophyta</taxon>
        <taxon>Embryophyta</taxon>
        <taxon>Tracheophyta</taxon>
        <taxon>Spermatophyta</taxon>
        <taxon>Magnoliopsida</taxon>
        <taxon>eudicotyledons</taxon>
        <taxon>Gunneridae</taxon>
        <taxon>Pentapetalae</taxon>
        <taxon>rosids</taxon>
        <taxon>fabids</taxon>
        <taxon>Malpighiales</taxon>
        <taxon>Salicaceae</taxon>
        <taxon>Saliceae</taxon>
        <taxon>Populus</taxon>
    </lineage>
</organism>
<gene>
    <name evidence="1" type="ORF">NC653_025533</name>
</gene>
<comment type="caution">
    <text evidence="1">The sequence shown here is derived from an EMBL/GenBank/DDBJ whole genome shotgun (WGS) entry which is preliminary data.</text>
</comment>
<dbReference type="EMBL" id="JAQIZT010000010">
    <property type="protein sequence ID" value="KAJ6982450.1"/>
    <property type="molecule type" value="Genomic_DNA"/>
</dbReference>
<accession>A0AAD6MBJ5</accession>
<evidence type="ECO:0000313" key="1">
    <source>
        <dbReference type="EMBL" id="KAJ6982450.1"/>
    </source>
</evidence>
<evidence type="ECO:0000313" key="2">
    <source>
        <dbReference type="Proteomes" id="UP001164929"/>
    </source>
</evidence>
<sequence>MLLCRISDLSPSATTYIQLPRCGGFPRICGSVSTVYNAPAVITFYGDVYCDYPFWCSMFHGLI</sequence>
<dbReference type="AlphaFoldDB" id="A0AAD6MBJ5"/>
<name>A0AAD6MBJ5_9ROSI</name>